<evidence type="ECO:0000313" key="2">
    <source>
        <dbReference type="Proteomes" id="UP001501116"/>
    </source>
</evidence>
<sequence>MLPENTAEPATTIAEPVASVRHLHAVSVDEDHTGAAAPAPEAALELGDEPRFVAALKAVFTPDSGLWQDRQPSIAENWRTARRGAQCPETGPARVLSIGAGYLQFVIHAVCDAVKWSTASRAKLAVTALLVAGLFIWFG</sequence>
<accession>A0ABN2SAV0</accession>
<evidence type="ECO:0000313" key="1">
    <source>
        <dbReference type="EMBL" id="GAA1983289.1"/>
    </source>
</evidence>
<comment type="caution">
    <text evidence="1">The sequence shown here is derived from an EMBL/GenBank/DDBJ whole genome shotgun (WGS) entry which is preliminary data.</text>
</comment>
<reference evidence="1 2" key="1">
    <citation type="journal article" date="2019" name="Int. J. Syst. Evol. Microbiol.">
        <title>The Global Catalogue of Microorganisms (GCM) 10K type strain sequencing project: providing services to taxonomists for standard genome sequencing and annotation.</title>
        <authorList>
            <consortium name="The Broad Institute Genomics Platform"/>
            <consortium name="The Broad Institute Genome Sequencing Center for Infectious Disease"/>
            <person name="Wu L."/>
            <person name="Ma J."/>
        </authorList>
    </citation>
    <scope>NUCLEOTIDE SEQUENCE [LARGE SCALE GENOMIC DNA]</scope>
    <source>
        <strain evidence="1 2">JCM 14545</strain>
    </source>
</reference>
<dbReference type="RefSeq" id="WP_344429037.1">
    <property type="nucleotide sequence ID" value="NZ_BAAANN010000038.1"/>
</dbReference>
<dbReference type="EMBL" id="BAAANN010000038">
    <property type="protein sequence ID" value="GAA1983289.1"/>
    <property type="molecule type" value="Genomic_DNA"/>
</dbReference>
<gene>
    <name evidence="1" type="ORF">GCM10009754_70520</name>
</gene>
<proteinExistence type="predicted"/>
<organism evidence="1 2">
    <name type="scientific">Amycolatopsis minnesotensis</name>
    <dbReference type="NCBI Taxonomy" id="337894"/>
    <lineage>
        <taxon>Bacteria</taxon>
        <taxon>Bacillati</taxon>
        <taxon>Actinomycetota</taxon>
        <taxon>Actinomycetes</taxon>
        <taxon>Pseudonocardiales</taxon>
        <taxon>Pseudonocardiaceae</taxon>
        <taxon>Amycolatopsis</taxon>
    </lineage>
</organism>
<keyword evidence="2" id="KW-1185">Reference proteome</keyword>
<name>A0ABN2SAV0_9PSEU</name>
<protein>
    <submittedName>
        <fullName evidence="1">Uncharacterized protein</fullName>
    </submittedName>
</protein>
<dbReference type="Proteomes" id="UP001501116">
    <property type="component" value="Unassembled WGS sequence"/>
</dbReference>